<sequence length="338" mass="37488">MGRLRVVHLVDDTTAGGVMRVLDHILTSHALSRDADHELRVVDRYGVLADRVRADSIVSHLAISWRMMPLVATLRAFHPRTPLVHVEHSYTEGFVAANVTHTRRFGLLLRTAFRLFDRTVAVSHAQGRWLERSGAVPAEKLTVIQSCVDLSGFRALAPVDRPAKILGAIGRLDRQKGFDTLIKAFRQINRSDLALHIYGEGAEEAHLRHLAQDDPRIRFMGFASDPLNAMEAVDAVAMPSAWEAYGLVAIEAMAAGRPLLVNPVDGLVDHVTHGAILVSERSVDGWRREILKLAEGTPPVQSVCTRQNHAFEEVFAASWNEVFRVLCSECRGDLTTYC</sequence>
<organism evidence="2 3">
    <name type="scientific">Thalassococcus profundi</name>
    <dbReference type="NCBI Taxonomy" id="2282382"/>
    <lineage>
        <taxon>Bacteria</taxon>
        <taxon>Pseudomonadati</taxon>
        <taxon>Pseudomonadota</taxon>
        <taxon>Alphaproteobacteria</taxon>
        <taxon>Rhodobacterales</taxon>
        <taxon>Roseobacteraceae</taxon>
        <taxon>Thalassococcus</taxon>
    </lineage>
</organism>
<dbReference type="RefSeq" id="WP_114511279.1">
    <property type="nucleotide sequence ID" value="NZ_QPMK01000008.1"/>
</dbReference>
<dbReference type="Gene3D" id="3.40.50.2000">
    <property type="entry name" value="Glycogen Phosphorylase B"/>
    <property type="match status" value="2"/>
</dbReference>
<dbReference type="EMBL" id="QPMK01000008">
    <property type="protein sequence ID" value="RDD66004.1"/>
    <property type="molecule type" value="Genomic_DNA"/>
</dbReference>
<feature type="domain" description="Glycosyltransferase subfamily 4-like N-terminal" evidence="1">
    <location>
        <begin position="26"/>
        <end position="151"/>
    </location>
</feature>
<dbReference type="OrthoDB" id="9808590at2"/>
<dbReference type="AlphaFoldDB" id="A0A369TMT4"/>
<dbReference type="Proteomes" id="UP000253977">
    <property type="component" value="Unassembled WGS sequence"/>
</dbReference>
<comment type="caution">
    <text evidence="2">The sequence shown here is derived from an EMBL/GenBank/DDBJ whole genome shotgun (WGS) entry which is preliminary data.</text>
</comment>
<gene>
    <name evidence="2" type="ORF">DU478_12415</name>
</gene>
<dbReference type="PANTHER" id="PTHR12526">
    <property type="entry name" value="GLYCOSYLTRANSFERASE"/>
    <property type="match status" value="1"/>
</dbReference>
<dbReference type="Pfam" id="PF13692">
    <property type="entry name" value="Glyco_trans_1_4"/>
    <property type="match status" value="1"/>
</dbReference>
<dbReference type="CDD" id="cd03811">
    <property type="entry name" value="GT4_GT28_WabH-like"/>
    <property type="match status" value="1"/>
</dbReference>
<dbReference type="GO" id="GO:0016757">
    <property type="term" value="F:glycosyltransferase activity"/>
    <property type="evidence" value="ECO:0007669"/>
    <property type="project" value="UniProtKB-ARBA"/>
</dbReference>
<keyword evidence="2" id="KW-0808">Transferase</keyword>
<accession>A0A369TMT4</accession>
<proteinExistence type="predicted"/>
<name>A0A369TMT4_9RHOB</name>
<evidence type="ECO:0000313" key="3">
    <source>
        <dbReference type="Proteomes" id="UP000253977"/>
    </source>
</evidence>
<evidence type="ECO:0000259" key="1">
    <source>
        <dbReference type="Pfam" id="PF13439"/>
    </source>
</evidence>
<keyword evidence="3" id="KW-1185">Reference proteome</keyword>
<dbReference type="Pfam" id="PF13439">
    <property type="entry name" value="Glyco_transf_4"/>
    <property type="match status" value="1"/>
</dbReference>
<dbReference type="PANTHER" id="PTHR12526:SF630">
    <property type="entry name" value="GLYCOSYLTRANSFERASE"/>
    <property type="match status" value="1"/>
</dbReference>
<dbReference type="SUPFAM" id="SSF53756">
    <property type="entry name" value="UDP-Glycosyltransferase/glycogen phosphorylase"/>
    <property type="match status" value="1"/>
</dbReference>
<protein>
    <submittedName>
        <fullName evidence="2">Glycosyltransferase</fullName>
    </submittedName>
</protein>
<reference evidence="2 3" key="1">
    <citation type="submission" date="2018-07" db="EMBL/GenBank/DDBJ databases">
        <title>Thalassococcus profundi sp. nov., a marine bacterium isolated from deep seawater of Okinawa Trough.</title>
        <authorList>
            <person name="Yu M."/>
        </authorList>
    </citation>
    <scope>NUCLEOTIDE SEQUENCE [LARGE SCALE GENOMIC DNA]</scope>
    <source>
        <strain evidence="2 3">WRAS1</strain>
    </source>
</reference>
<dbReference type="InterPro" id="IPR028098">
    <property type="entry name" value="Glyco_trans_4-like_N"/>
</dbReference>
<evidence type="ECO:0000313" key="2">
    <source>
        <dbReference type="EMBL" id="RDD66004.1"/>
    </source>
</evidence>